<proteinExistence type="predicted"/>
<protein>
    <submittedName>
        <fullName evidence="1">Uncharacterized protein</fullName>
    </submittedName>
</protein>
<name>X1SSX8_9ZZZZ</name>
<reference evidence="1" key="1">
    <citation type="journal article" date="2014" name="Front. Microbiol.">
        <title>High frequency of phylogenetically diverse reductive dehalogenase-homologous genes in deep subseafloor sedimentary metagenomes.</title>
        <authorList>
            <person name="Kawai M."/>
            <person name="Futagami T."/>
            <person name="Toyoda A."/>
            <person name="Takaki Y."/>
            <person name="Nishi S."/>
            <person name="Hori S."/>
            <person name="Arai W."/>
            <person name="Tsubouchi T."/>
            <person name="Morono Y."/>
            <person name="Uchiyama I."/>
            <person name="Ito T."/>
            <person name="Fujiyama A."/>
            <person name="Inagaki F."/>
            <person name="Takami H."/>
        </authorList>
    </citation>
    <scope>NUCLEOTIDE SEQUENCE</scope>
    <source>
        <strain evidence="1">Expedition CK06-06</strain>
    </source>
</reference>
<dbReference type="EMBL" id="BARW01010934">
    <property type="protein sequence ID" value="GAI82251.1"/>
    <property type="molecule type" value="Genomic_DNA"/>
</dbReference>
<dbReference type="GO" id="GO:0090313">
    <property type="term" value="P:regulation of protein targeting to membrane"/>
    <property type="evidence" value="ECO:0007669"/>
    <property type="project" value="TreeGrafter"/>
</dbReference>
<dbReference type="GO" id="GO:0005886">
    <property type="term" value="C:plasma membrane"/>
    <property type="evidence" value="ECO:0007669"/>
    <property type="project" value="TreeGrafter"/>
</dbReference>
<dbReference type="PANTHER" id="PTHR30441:SF9">
    <property type="entry name" value="ASMA FAMILY PROTEIN YHJG"/>
    <property type="match status" value="1"/>
</dbReference>
<accession>X1SSX8</accession>
<gene>
    <name evidence="1" type="ORF">S12H4_21299</name>
</gene>
<dbReference type="InterPro" id="IPR052894">
    <property type="entry name" value="AsmA-related"/>
</dbReference>
<comment type="caution">
    <text evidence="1">The sequence shown here is derived from an EMBL/GenBank/DDBJ whole genome shotgun (WGS) entry which is preliminary data.</text>
</comment>
<dbReference type="AlphaFoldDB" id="X1SSX8"/>
<sequence>GYQFLVQSFNLGDFLKETGKSDQVRAIVDIAAHGKSRGNSVNSLMANLNGAFGAVMGPGFLTKYLDLLSVDLAQKVIPIWGSHKKAGEINCAVVQFDIKNGVAASQAFVFDSQIGVLSAEGDINLGSEQVNFLLVPEPKNPGLLSLSTKLRVSGTLMDPKVRPDPLSLVTKGAKFLSALAVGPIGLLAPFVHLGAHKKHPCDIQSIGQLGLNIPAEE</sequence>
<organism evidence="1">
    <name type="scientific">marine sediment metagenome</name>
    <dbReference type="NCBI Taxonomy" id="412755"/>
    <lineage>
        <taxon>unclassified sequences</taxon>
        <taxon>metagenomes</taxon>
        <taxon>ecological metagenomes</taxon>
    </lineage>
</organism>
<feature type="non-terminal residue" evidence="1">
    <location>
        <position position="1"/>
    </location>
</feature>
<dbReference type="PANTHER" id="PTHR30441">
    <property type="entry name" value="DUF748 DOMAIN-CONTAINING PROTEIN"/>
    <property type="match status" value="1"/>
</dbReference>
<evidence type="ECO:0000313" key="1">
    <source>
        <dbReference type="EMBL" id="GAI82251.1"/>
    </source>
</evidence>